<dbReference type="PANTHER" id="PTHR43459">
    <property type="entry name" value="ENOYL-COA HYDRATASE"/>
    <property type="match status" value="1"/>
</dbReference>
<dbReference type="CDD" id="cd06558">
    <property type="entry name" value="crotonase-like"/>
    <property type="match status" value="1"/>
</dbReference>
<dbReference type="KEGG" id="mher:K3U94_04580"/>
<dbReference type="SUPFAM" id="SSF52096">
    <property type="entry name" value="ClpP/crotonase"/>
    <property type="match status" value="1"/>
</dbReference>
<organism evidence="2 3">
    <name type="scientific">Mycolicibacter heraklionensis</name>
    <dbReference type="NCBI Taxonomy" id="512402"/>
    <lineage>
        <taxon>Bacteria</taxon>
        <taxon>Bacillati</taxon>
        <taxon>Actinomycetota</taxon>
        <taxon>Actinomycetes</taxon>
        <taxon>Mycobacteriales</taxon>
        <taxon>Mycobacteriaceae</taxon>
        <taxon>Mycolicibacter</taxon>
    </lineage>
</organism>
<dbReference type="Gene3D" id="3.90.226.10">
    <property type="entry name" value="2-enoyl-CoA Hydratase, Chain A, domain 1"/>
    <property type="match status" value="1"/>
</dbReference>
<dbReference type="GO" id="GO:0003824">
    <property type="term" value="F:catalytic activity"/>
    <property type="evidence" value="ECO:0007669"/>
    <property type="project" value="UniProtKB-ARBA"/>
</dbReference>
<evidence type="ECO:0000313" key="2">
    <source>
        <dbReference type="EMBL" id="QZA08577.1"/>
    </source>
</evidence>
<dbReference type="Pfam" id="PF00378">
    <property type="entry name" value="ECH_1"/>
    <property type="match status" value="1"/>
</dbReference>
<dbReference type="Proteomes" id="UP000825008">
    <property type="component" value="Chromosome"/>
</dbReference>
<evidence type="ECO:0000256" key="1">
    <source>
        <dbReference type="ARBA" id="ARBA00005254"/>
    </source>
</evidence>
<sequence>MDATIHTPVLTVGPDAHTLTTIYIFIHGGSRAAIPVHRRAGLIVSENASSAKLTASRDGRVLRVTITNPARLNAVDYATMTALGDVFAGAADDPGVRAIVITGEGKAFCTGADLSAISGGVGPEEVMDCASRLVTSVAESPVPVIARINGPAAGVGVGLALAADLIYAAESAYFLLSFTNIGLMPDGGTTALVAAAAGRAVANEMALLGERLSATAARDAGLINAVLGEAELDARVNEAAEKLAHGPRRAIELTKRALNATNLASLDAALAREKAGQVELLGSPDFFEGAAAMLQKRKAVFGE</sequence>
<dbReference type="PANTHER" id="PTHR43459:SF1">
    <property type="entry name" value="EG:BACN32G11.4 PROTEIN"/>
    <property type="match status" value="1"/>
</dbReference>
<comment type="similarity">
    <text evidence="1">Belongs to the enoyl-CoA hydratase/isomerase family.</text>
</comment>
<protein>
    <submittedName>
        <fullName evidence="2">Enoyl-CoA hydratase</fullName>
    </submittedName>
</protein>
<reference evidence="2" key="1">
    <citation type="submission" date="2021-08" db="EMBL/GenBank/DDBJ databases">
        <title>Whole genome sequencing of non-tuberculosis mycobacteria type-strains.</title>
        <authorList>
            <person name="Igarashi Y."/>
            <person name="Osugi A."/>
            <person name="Mitarai S."/>
        </authorList>
    </citation>
    <scope>NUCLEOTIDE SEQUENCE</scope>
    <source>
        <strain evidence="2">JCM 30995</strain>
    </source>
</reference>
<dbReference type="InterPro" id="IPR029045">
    <property type="entry name" value="ClpP/crotonase-like_dom_sf"/>
</dbReference>
<dbReference type="InterPro" id="IPR014748">
    <property type="entry name" value="Enoyl-CoA_hydra_C"/>
</dbReference>
<evidence type="ECO:0000313" key="3">
    <source>
        <dbReference type="Proteomes" id="UP000825008"/>
    </source>
</evidence>
<dbReference type="EMBL" id="CP080997">
    <property type="protein sequence ID" value="QZA08577.1"/>
    <property type="molecule type" value="Genomic_DNA"/>
</dbReference>
<dbReference type="Gene3D" id="1.10.12.10">
    <property type="entry name" value="Lyase 2-enoyl-coa Hydratase, Chain A, domain 2"/>
    <property type="match status" value="1"/>
</dbReference>
<accession>A0A9X7WJ69</accession>
<gene>
    <name evidence="2" type="ORF">K3U94_04580</name>
</gene>
<dbReference type="InterPro" id="IPR001753">
    <property type="entry name" value="Enoyl-CoA_hydra/iso"/>
</dbReference>
<dbReference type="AlphaFoldDB" id="A0A9X7WJ69"/>
<name>A0A9X7WJ69_9MYCO</name>
<proteinExistence type="inferred from homology"/>